<feature type="region of interest" description="Disordered" evidence="1">
    <location>
        <begin position="22"/>
        <end position="44"/>
    </location>
</feature>
<keyword evidence="3" id="KW-1185">Reference proteome</keyword>
<reference evidence="2 3" key="1">
    <citation type="journal article" date="2023" name="G3 (Bethesda)">
        <title>A chromosome-length genome assembly and annotation of blackberry (Rubus argutus, cv. 'Hillquist').</title>
        <authorList>
            <person name="Bruna T."/>
            <person name="Aryal R."/>
            <person name="Dudchenko O."/>
            <person name="Sargent D.J."/>
            <person name="Mead D."/>
            <person name="Buti M."/>
            <person name="Cavallini A."/>
            <person name="Hytonen T."/>
            <person name="Andres J."/>
            <person name="Pham M."/>
            <person name="Weisz D."/>
            <person name="Mascagni F."/>
            <person name="Usai G."/>
            <person name="Natali L."/>
            <person name="Bassil N."/>
            <person name="Fernandez G.E."/>
            <person name="Lomsadze A."/>
            <person name="Armour M."/>
            <person name="Olukolu B."/>
            <person name="Poorten T."/>
            <person name="Britton C."/>
            <person name="Davik J."/>
            <person name="Ashrafi H."/>
            <person name="Aiden E.L."/>
            <person name="Borodovsky M."/>
            <person name="Worthington M."/>
        </authorList>
    </citation>
    <scope>NUCLEOTIDE SEQUENCE [LARGE SCALE GENOMIC DNA]</scope>
    <source>
        <strain evidence="2">PI 553951</strain>
    </source>
</reference>
<accession>A0AAW1YRH7</accession>
<name>A0AAW1YRH7_RUBAR</name>
<evidence type="ECO:0000313" key="3">
    <source>
        <dbReference type="Proteomes" id="UP001457282"/>
    </source>
</evidence>
<sequence>MAEPVPPLPLCLLQSQNPHLLSQSPFQNPLTTTTNPQPPSITTQFQSRPCLPLLCLSQSPPHQLPIHSTKLHKSPTTKSKQPVALVNPPALISTPFQPYDHHHFTLTQINPITISSPPSSPSLEPASSIAVADPCSNPDRRCCYPPFRRRRHKLPPKSIHSNSAPPSSHGVSLLSASSSLLCSAPHNLVADRNPPNPATPLHRPGALCPLPVLATCRAGVPLFPIRRCLLTVHIELCSISLTERTLSLF</sequence>
<comment type="caution">
    <text evidence="2">The sequence shown here is derived from an EMBL/GenBank/DDBJ whole genome shotgun (WGS) entry which is preliminary data.</text>
</comment>
<dbReference type="AlphaFoldDB" id="A0AAW1YRH7"/>
<proteinExistence type="predicted"/>
<protein>
    <submittedName>
        <fullName evidence="2">Uncharacterized protein</fullName>
    </submittedName>
</protein>
<dbReference type="Proteomes" id="UP001457282">
    <property type="component" value="Unassembled WGS sequence"/>
</dbReference>
<gene>
    <name evidence="2" type="ORF">M0R45_006546</name>
</gene>
<evidence type="ECO:0000313" key="2">
    <source>
        <dbReference type="EMBL" id="KAK9951086.1"/>
    </source>
</evidence>
<evidence type="ECO:0000256" key="1">
    <source>
        <dbReference type="SAM" id="MobiDB-lite"/>
    </source>
</evidence>
<dbReference type="EMBL" id="JBEDUW010000001">
    <property type="protein sequence ID" value="KAK9951086.1"/>
    <property type="molecule type" value="Genomic_DNA"/>
</dbReference>
<organism evidence="2 3">
    <name type="scientific">Rubus argutus</name>
    <name type="common">Southern blackberry</name>
    <dbReference type="NCBI Taxonomy" id="59490"/>
    <lineage>
        <taxon>Eukaryota</taxon>
        <taxon>Viridiplantae</taxon>
        <taxon>Streptophyta</taxon>
        <taxon>Embryophyta</taxon>
        <taxon>Tracheophyta</taxon>
        <taxon>Spermatophyta</taxon>
        <taxon>Magnoliopsida</taxon>
        <taxon>eudicotyledons</taxon>
        <taxon>Gunneridae</taxon>
        <taxon>Pentapetalae</taxon>
        <taxon>rosids</taxon>
        <taxon>fabids</taxon>
        <taxon>Rosales</taxon>
        <taxon>Rosaceae</taxon>
        <taxon>Rosoideae</taxon>
        <taxon>Rosoideae incertae sedis</taxon>
        <taxon>Rubus</taxon>
    </lineage>
</organism>